<dbReference type="FunFam" id="3.40.50.970:FF:000012">
    <property type="entry name" value="Pyruvate:ferredoxin (Flavodoxin) oxidoreductase"/>
    <property type="match status" value="1"/>
</dbReference>
<dbReference type="GO" id="GO:0005506">
    <property type="term" value="F:iron ion binding"/>
    <property type="evidence" value="ECO:0007669"/>
    <property type="project" value="InterPro"/>
</dbReference>
<evidence type="ECO:0000256" key="2">
    <source>
        <dbReference type="ARBA" id="ARBA00022448"/>
    </source>
</evidence>
<keyword evidence="6 9" id="KW-0560">Oxidoreductase</keyword>
<feature type="binding site" evidence="12">
    <location>
        <position position="762"/>
    </location>
    <ligand>
        <name>[4Fe-4S] cluster</name>
        <dbReference type="ChEBI" id="CHEBI:49883"/>
        <label>1</label>
    </ligand>
</feature>
<keyword evidence="7 12" id="KW-0408">Iron</keyword>
<feature type="site" description="Important for catalytic activity" evidence="11">
    <location>
        <position position="1010"/>
    </location>
</feature>
<accession>A0A0P6X2W8</accession>
<feature type="binding site" evidence="12">
    <location>
        <position position="706"/>
    </location>
    <ligand>
        <name>[4Fe-4S] cluster</name>
        <dbReference type="ChEBI" id="CHEBI:49883"/>
        <label>2</label>
    </ligand>
</feature>
<dbReference type="InterPro" id="IPR017896">
    <property type="entry name" value="4Fe4S_Fe-S-bd"/>
</dbReference>
<feature type="domain" description="4Fe-4S ferredoxin-type" evidence="14">
    <location>
        <begin position="687"/>
        <end position="716"/>
    </location>
</feature>
<dbReference type="InterPro" id="IPR011766">
    <property type="entry name" value="TPP_enzyme_TPP-bd"/>
</dbReference>
<feature type="site" description="Important for catalytic activity" evidence="11">
    <location>
        <position position="114"/>
    </location>
</feature>
<comment type="similarity">
    <text evidence="1 9">Belongs to the pyruvate:ferredoxin/flavodoxin oxidoreductase family.</text>
</comment>
<dbReference type="PANTHER" id="PTHR32154">
    <property type="entry name" value="PYRUVATE-FLAVODOXIN OXIDOREDUCTASE-RELATED"/>
    <property type="match status" value="1"/>
</dbReference>
<dbReference type="Gene3D" id="3.30.70.20">
    <property type="match status" value="1"/>
</dbReference>
<dbReference type="EMBL" id="LGCL01000034">
    <property type="protein sequence ID" value="KPL73744.1"/>
    <property type="molecule type" value="Genomic_DNA"/>
</dbReference>
<dbReference type="GO" id="GO:0006979">
    <property type="term" value="P:response to oxidative stress"/>
    <property type="evidence" value="ECO:0007669"/>
    <property type="project" value="TreeGrafter"/>
</dbReference>
<dbReference type="RefSeq" id="WP_075063715.1">
    <property type="nucleotide sequence ID" value="NZ_LGCL01000034.1"/>
</dbReference>
<evidence type="ECO:0000259" key="14">
    <source>
        <dbReference type="PROSITE" id="PS51379"/>
    </source>
</evidence>
<evidence type="ECO:0000256" key="10">
    <source>
        <dbReference type="PIRSR" id="PIRSR000159-1"/>
    </source>
</evidence>
<dbReference type="FunFam" id="3.30.70.20:FF:000022">
    <property type="entry name" value="Pyruvate:ferredoxin (Flavodoxin) oxidoreductase"/>
    <property type="match status" value="1"/>
</dbReference>
<dbReference type="Gene3D" id="3.40.50.920">
    <property type="match status" value="1"/>
</dbReference>
<dbReference type="Pfam" id="PF17147">
    <property type="entry name" value="PFOR_II"/>
    <property type="match status" value="1"/>
</dbReference>
<dbReference type="FunFam" id="3.40.50.920:FF:000007">
    <property type="entry name" value="Pyruvate:ferredoxin (Flavodoxin) oxidoreductase"/>
    <property type="match status" value="1"/>
</dbReference>
<comment type="caution">
    <text evidence="15">The sequence shown here is derived from an EMBL/GenBank/DDBJ whole genome shotgun (WGS) entry which is preliminary data.</text>
</comment>
<dbReference type="InterPro" id="IPR037112">
    <property type="entry name" value="Pyrv-flavodox_OxR_EKR_sf"/>
</dbReference>
<keyword evidence="8 12" id="KW-0411">Iron-sulfur</keyword>
<feature type="binding site" evidence="12">
    <location>
        <position position="696"/>
    </location>
    <ligand>
        <name>[4Fe-4S] cluster</name>
        <dbReference type="ChEBI" id="CHEBI:49883"/>
        <label>1</label>
    </ligand>
</feature>
<dbReference type="InterPro" id="IPR019752">
    <property type="entry name" value="Pyrv/ketoisovalerate_OxRed_cat"/>
</dbReference>
<evidence type="ECO:0000256" key="8">
    <source>
        <dbReference type="ARBA" id="ARBA00023014"/>
    </source>
</evidence>
<dbReference type="Proteomes" id="UP000050417">
    <property type="component" value="Unassembled WGS sequence"/>
</dbReference>
<dbReference type="FunFam" id="3.40.50.970:FF:000041">
    <property type="entry name" value="Pyruvate:ferredoxin (Flavodoxin) oxidoreductase"/>
    <property type="match status" value="1"/>
</dbReference>
<dbReference type="Pfam" id="PF01855">
    <property type="entry name" value="POR_N"/>
    <property type="match status" value="1"/>
</dbReference>
<evidence type="ECO:0000256" key="1">
    <source>
        <dbReference type="ARBA" id="ARBA00009032"/>
    </source>
</evidence>
<dbReference type="Pfam" id="PF10371">
    <property type="entry name" value="EKR"/>
    <property type="match status" value="1"/>
</dbReference>
<evidence type="ECO:0000313" key="16">
    <source>
        <dbReference type="Proteomes" id="UP000050417"/>
    </source>
</evidence>
<dbReference type="Gene3D" id="4.10.780.10">
    <property type="entry name" value="Pyruvate-flavodoxin oxidoreductase, EKR domain"/>
    <property type="match status" value="1"/>
</dbReference>
<dbReference type="SUPFAM" id="SSF52518">
    <property type="entry name" value="Thiamin diphosphate-binding fold (THDP-binding)"/>
    <property type="match status" value="2"/>
</dbReference>
<feature type="binding site" evidence="12">
    <location>
        <position position="755"/>
    </location>
    <ligand>
        <name>[4Fe-4S] cluster</name>
        <dbReference type="ChEBI" id="CHEBI:49883"/>
        <label>2</label>
    </ligand>
</feature>
<organism evidence="15 16">
    <name type="scientific">Ornatilinea apprima</name>
    <dbReference type="NCBI Taxonomy" id="1134406"/>
    <lineage>
        <taxon>Bacteria</taxon>
        <taxon>Bacillati</taxon>
        <taxon>Chloroflexota</taxon>
        <taxon>Anaerolineae</taxon>
        <taxon>Anaerolineales</taxon>
        <taxon>Anaerolineaceae</taxon>
        <taxon>Ornatilinea</taxon>
    </lineage>
</organism>
<dbReference type="SUPFAM" id="SSF54862">
    <property type="entry name" value="4Fe-4S ferredoxins"/>
    <property type="match status" value="1"/>
</dbReference>
<keyword evidence="16" id="KW-1185">Reference proteome</keyword>
<evidence type="ECO:0000256" key="3">
    <source>
        <dbReference type="ARBA" id="ARBA00022485"/>
    </source>
</evidence>
<dbReference type="CDD" id="cd07034">
    <property type="entry name" value="TPP_PYR_PFOR_IOR-alpha_like"/>
    <property type="match status" value="1"/>
</dbReference>
<feature type="binding site" evidence="12">
    <location>
        <position position="829"/>
    </location>
    <ligand>
        <name>[4Fe-4S] cluster</name>
        <dbReference type="ChEBI" id="CHEBI:49883"/>
        <label>3</label>
    </ligand>
</feature>
<evidence type="ECO:0000256" key="11">
    <source>
        <dbReference type="PIRSR" id="PIRSR000159-2"/>
    </source>
</evidence>
<evidence type="ECO:0000256" key="4">
    <source>
        <dbReference type="ARBA" id="ARBA00022723"/>
    </source>
</evidence>
<feature type="binding site" evidence="10">
    <location>
        <position position="64"/>
    </location>
    <ligand>
        <name>thiamine diphosphate</name>
        <dbReference type="ChEBI" id="CHEBI:58937"/>
    </ligand>
</feature>
<name>A0A0P6X2W8_9CHLR</name>
<dbReference type="SUPFAM" id="SSF53323">
    <property type="entry name" value="Pyruvate-ferredoxin oxidoreductase, PFOR, domain III"/>
    <property type="match status" value="1"/>
</dbReference>
<feature type="binding site" evidence="10">
    <location>
        <position position="854"/>
    </location>
    <ligand>
        <name>thiamine diphosphate</name>
        <dbReference type="ChEBI" id="CHEBI:58937"/>
    </ligand>
</feature>
<dbReference type="AlphaFoldDB" id="A0A0P6X2W8"/>
<keyword evidence="3 12" id="KW-0004">4Fe-4S</keyword>
<dbReference type="InterPro" id="IPR002869">
    <property type="entry name" value="Pyrv_flavodox_OxRed_cen"/>
</dbReference>
<evidence type="ECO:0000313" key="15">
    <source>
        <dbReference type="EMBL" id="KPL73744.1"/>
    </source>
</evidence>
<reference evidence="15 16" key="1">
    <citation type="submission" date="2015-07" db="EMBL/GenBank/DDBJ databases">
        <title>Genome sequence of Ornatilinea apprima DSM 23815.</title>
        <authorList>
            <person name="Hemp J."/>
            <person name="Ward L.M."/>
            <person name="Pace L.A."/>
            <person name="Fischer W.W."/>
        </authorList>
    </citation>
    <scope>NUCLEOTIDE SEQUENCE [LARGE SCALE GENOMIC DNA]</scope>
    <source>
        <strain evidence="15 16">P3M-1</strain>
    </source>
</reference>
<feature type="binding site" evidence="10">
    <location>
        <position position="31"/>
    </location>
    <ligand>
        <name>pyruvate</name>
        <dbReference type="ChEBI" id="CHEBI:15361"/>
    </ligand>
</feature>
<evidence type="ECO:0000256" key="7">
    <source>
        <dbReference type="ARBA" id="ARBA00023004"/>
    </source>
</evidence>
<dbReference type="PATRIC" id="fig|1134406.4.peg.1385"/>
<feature type="binding site" evidence="12">
    <location>
        <position position="1085"/>
    </location>
    <ligand>
        <name>[4Fe-4S] cluster</name>
        <dbReference type="ChEBI" id="CHEBI:49883"/>
        <label>3</label>
    </ligand>
</feature>
<dbReference type="Pfam" id="PF02775">
    <property type="entry name" value="TPP_enzyme_C"/>
    <property type="match status" value="1"/>
</dbReference>
<feature type="site" description="Important for catalytic activity" evidence="11">
    <location>
        <position position="31"/>
    </location>
</feature>
<keyword evidence="2 9" id="KW-0813">Transport</keyword>
<dbReference type="NCBIfam" id="TIGR02176">
    <property type="entry name" value="pyruv_ox_red"/>
    <property type="match status" value="1"/>
</dbReference>
<dbReference type="InterPro" id="IPR050722">
    <property type="entry name" value="Pyruvate:ferred/Flavod_OxRd"/>
</dbReference>
<dbReference type="SMART" id="SM00890">
    <property type="entry name" value="EKR"/>
    <property type="match status" value="1"/>
</dbReference>
<feature type="domain" description="4Fe-4S ferredoxin-type" evidence="14">
    <location>
        <begin position="743"/>
        <end position="773"/>
    </location>
</feature>
<dbReference type="CDD" id="cd03377">
    <property type="entry name" value="TPP_PFOR_PNO"/>
    <property type="match status" value="1"/>
</dbReference>
<dbReference type="Pfam" id="PF12838">
    <property type="entry name" value="Fer4_7"/>
    <property type="match status" value="1"/>
</dbReference>
<protein>
    <submittedName>
        <fullName evidence="15">Pyruvate-flavodoxin oxidoreductase</fullName>
    </submittedName>
</protein>
<feature type="binding site" evidence="10">
    <location>
        <position position="831"/>
    </location>
    <ligand>
        <name>thiamine diphosphate</name>
        <dbReference type="ChEBI" id="CHEBI:58937"/>
    </ligand>
</feature>
<dbReference type="OrthoDB" id="9794954at2"/>
<feature type="binding site" evidence="10">
    <location>
        <begin position="976"/>
        <end position="979"/>
    </location>
    <ligand>
        <name>thiamine diphosphate</name>
        <dbReference type="ChEBI" id="CHEBI:58937"/>
    </ligand>
</feature>
<feature type="binding site" evidence="12">
    <location>
        <position position="699"/>
    </location>
    <ligand>
        <name>[4Fe-4S] cluster</name>
        <dbReference type="ChEBI" id="CHEBI:49883"/>
        <label>1</label>
    </ligand>
</feature>
<dbReference type="InterPro" id="IPR009014">
    <property type="entry name" value="Transketo_C/PFOR_II"/>
</dbReference>
<keyword evidence="5 9" id="KW-0249">Electron transport</keyword>
<dbReference type="PIRSF" id="PIRSF000159">
    <property type="entry name" value="NifJ"/>
    <property type="match status" value="1"/>
</dbReference>
<feature type="binding site" evidence="12">
    <location>
        <position position="702"/>
    </location>
    <ligand>
        <name>[4Fe-4S] cluster</name>
        <dbReference type="ChEBI" id="CHEBI:49883"/>
        <label>1</label>
    </ligand>
</feature>
<sequence length="1182" mass="129087">MAKTIKVMDANEATAHTAYRISEVIAIYPITPSSGMGELSDAWSAEGRKNIYGTVPSVAEMQAEGGAAGAVHGAVQTGALTTTFTASQGLLLMIPNMYKIAAELSSMVMHVSARALSYQAISIYGDHSDVMATRATGFGLMASSSVQESHDLALISTAAALRSRIPFVHFFDGFRTSHEVNKIEYLDDDTLRALIRDEDVIAHRARGLNPEKPFIRGTLQNYDVYFQGREAANRYYAACPGVVAEVMAEFAQLTGRVYQPFTYFGAPDAERVVILMGSGAETAAETVKYLAARGEKVGAVQVTLYRPFSMKHLLAVLPASVQRIAVLDRTKESGAMGEPLYQDVVAGLTNALTNGEIDSMPLVVGGRFGLSSKEFTPAMVKGVLDALNAETLKNSFTIGIEDDVTFTSLPYDPTFNIQSEKTHRCIFFGLGADGTVGANKNSIKIIGEGTDNYAQGYFEYDSKKSGSITVSHLRFGPDPIRAPYLIEKNTADFVACHQFFFLETYDVLKYAQPGATFLLNSYYGPEEVWDHLPQEVQQTIIDKRLKFYVIDAYKVAQETGMGQRMNTILQTCFFGISNVLPREEAIQRIKTSIEKTYGKRGRAVVEQNFNAVDRALENLYEVKVPAQVTSQIHLRPAMSANAPAYVTDVLGKIAARQGDDLPVSAMSVDGTYPSATSQYEKRNIALTIPAWDSDLCIQCGKCSLVCPHAAIRQKVYAADALQNAPVTFKHTPAKFKLIEGGEFTIQVAPEDCTGCGLCVEACPAKDKTNPARKALEMVSQPEIREQEAANWNFFLSLPEIDRGKLNLNLVRDSQFMRPLFEFSGACAGCGETPYVKLLSQLFGDRALIANATGCSSVYGGSLPTTPWAINADGRGPAWSNSLFEDNAEFGFGFMLTAEKQAEQARELVKELRETIGAQLADAILDADQSSESGIQAQRARVAELKALCAADGNRRLTLLGSIADYLIKKSVWIMGGDGWAYDIGYGGLDHVLASGRNVNVLVLDTEVYSNTGGQSSKATPTGAVAKFAANGKPISKKDLAMIAMTYGYVYVARVALGANDRHTLKVFQEAESYNGPSLIIAYSHCIAHGIPMHKGLEQQKLAVESGVWPLYRFDPRLAAEGKNPLQIDSKEPSIPVSEYAYNETRYRMLVNRDEERAQMLMQSAQHQVEEKWKLLKRSAGVE</sequence>
<evidence type="ECO:0000256" key="12">
    <source>
        <dbReference type="PIRSR" id="PIRSR000159-50"/>
    </source>
</evidence>
<evidence type="ECO:0000256" key="5">
    <source>
        <dbReference type="ARBA" id="ARBA00022982"/>
    </source>
</evidence>
<dbReference type="InterPro" id="IPR019456">
    <property type="entry name" value="Pyrv-flavodox_OxRtase_EKR"/>
</dbReference>
<dbReference type="PROSITE" id="PS00198">
    <property type="entry name" value="4FE4S_FER_1"/>
    <property type="match status" value="1"/>
</dbReference>
<evidence type="ECO:0000256" key="6">
    <source>
        <dbReference type="ARBA" id="ARBA00023002"/>
    </source>
</evidence>
<comment type="cofactor">
    <cofactor evidence="12">
        <name>[4Fe-4S] cluster</name>
        <dbReference type="ChEBI" id="CHEBI:49883"/>
    </cofactor>
    <text evidence="12">Binds 3 [4Fe-4S] clusters per subunit.</text>
</comment>
<feature type="coiled-coil region" evidence="13">
    <location>
        <begin position="894"/>
        <end position="921"/>
    </location>
</feature>
<keyword evidence="15" id="KW-0670">Pyruvate</keyword>
<dbReference type="InterPro" id="IPR002880">
    <property type="entry name" value="Pyrv_Fd/Flavodoxin_OxRdtase_N"/>
</dbReference>
<dbReference type="InterPro" id="IPR029061">
    <property type="entry name" value="THDP-binding"/>
</dbReference>
<dbReference type="Gene3D" id="3.40.50.970">
    <property type="match status" value="2"/>
</dbReference>
<dbReference type="InterPro" id="IPR011895">
    <property type="entry name" value="Pyrv_flavodox_OxRed"/>
</dbReference>
<gene>
    <name evidence="15" type="ORF">ADN00_14330</name>
</gene>
<dbReference type="Pfam" id="PF01558">
    <property type="entry name" value="POR"/>
    <property type="match status" value="1"/>
</dbReference>
<dbReference type="PROSITE" id="PS51379">
    <property type="entry name" value="4FE4S_FER_2"/>
    <property type="match status" value="2"/>
</dbReference>
<proteinExistence type="inferred from homology"/>
<feature type="binding site" evidence="12">
    <location>
        <position position="752"/>
    </location>
    <ligand>
        <name>[4Fe-4S] cluster</name>
        <dbReference type="ChEBI" id="CHEBI:49883"/>
        <label>2</label>
    </ligand>
</feature>
<dbReference type="STRING" id="1134406.ADN00_14330"/>
<feature type="binding site" evidence="10">
    <location>
        <position position="114"/>
    </location>
    <ligand>
        <name>pyruvate</name>
        <dbReference type="ChEBI" id="CHEBI:15361"/>
    </ligand>
</feature>
<feature type="binding site" evidence="12">
    <location>
        <position position="854"/>
    </location>
    <ligand>
        <name>[4Fe-4S] cluster</name>
        <dbReference type="ChEBI" id="CHEBI:49883"/>
        <label>3</label>
    </ligand>
</feature>
<evidence type="ECO:0000256" key="13">
    <source>
        <dbReference type="SAM" id="Coils"/>
    </source>
</evidence>
<dbReference type="GO" id="GO:0051539">
    <property type="term" value="F:4 iron, 4 sulfur cluster binding"/>
    <property type="evidence" value="ECO:0007669"/>
    <property type="project" value="UniProtKB-KW"/>
</dbReference>
<dbReference type="PANTHER" id="PTHR32154:SF0">
    <property type="entry name" value="PYRUVATE-FLAVODOXIN OXIDOREDUCTASE-RELATED"/>
    <property type="match status" value="1"/>
</dbReference>
<dbReference type="InterPro" id="IPR033412">
    <property type="entry name" value="PFOR_II"/>
</dbReference>
<dbReference type="InterPro" id="IPR017900">
    <property type="entry name" value="4Fe4S_Fe_S_CS"/>
</dbReference>
<feature type="site" description="Important for catalytic activity" evidence="11">
    <location>
        <position position="64"/>
    </location>
</feature>
<dbReference type="GO" id="GO:0016903">
    <property type="term" value="F:oxidoreductase activity, acting on the aldehyde or oxo group of donors"/>
    <property type="evidence" value="ECO:0007669"/>
    <property type="project" value="InterPro"/>
</dbReference>
<dbReference type="GO" id="GO:0022900">
    <property type="term" value="P:electron transport chain"/>
    <property type="evidence" value="ECO:0007669"/>
    <property type="project" value="InterPro"/>
</dbReference>
<dbReference type="SUPFAM" id="SSF52922">
    <property type="entry name" value="TK C-terminal domain-like"/>
    <property type="match status" value="1"/>
</dbReference>
<evidence type="ECO:0000256" key="9">
    <source>
        <dbReference type="PIRNR" id="PIRNR000159"/>
    </source>
</evidence>
<feature type="binding site" evidence="10">
    <location>
        <begin position="1005"/>
        <end position="1010"/>
    </location>
    <ligand>
        <name>thiamine diphosphate</name>
        <dbReference type="ChEBI" id="CHEBI:58937"/>
    </ligand>
</feature>
<feature type="binding site" evidence="12">
    <location>
        <position position="758"/>
    </location>
    <ligand>
        <name>[4Fe-4S] cluster</name>
        <dbReference type="ChEBI" id="CHEBI:49883"/>
        <label>2</label>
    </ligand>
</feature>
<keyword evidence="4 12" id="KW-0479">Metal-binding</keyword>
<feature type="binding site" evidence="12">
    <location>
        <position position="826"/>
    </location>
    <ligand>
        <name>[4Fe-4S] cluster</name>
        <dbReference type="ChEBI" id="CHEBI:49883"/>
        <label>3</label>
    </ligand>
</feature>
<dbReference type="GO" id="GO:0030976">
    <property type="term" value="F:thiamine pyrophosphate binding"/>
    <property type="evidence" value="ECO:0007669"/>
    <property type="project" value="InterPro"/>
</dbReference>
<dbReference type="FunFam" id="3.40.920.10:FF:000001">
    <property type="entry name" value="Pyruvate:ferredoxin (Flavodoxin) oxidoreductase"/>
    <property type="match status" value="1"/>
</dbReference>
<dbReference type="Gene3D" id="3.40.920.10">
    <property type="entry name" value="Pyruvate-ferredoxin oxidoreductase, PFOR, domain III"/>
    <property type="match status" value="1"/>
</dbReference>
<keyword evidence="13" id="KW-0175">Coiled coil</keyword>